<proteinExistence type="predicted"/>
<evidence type="ECO:0000313" key="7">
    <source>
        <dbReference type="EMBL" id="WEG10125.1"/>
    </source>
</evidence>
<evidence type="ECO:0000256" key="5">
    <source>
        <dbReference type="ARBA" id="ARBA00023136"/>
    </source>
</evidence>
<comment type="subcellular location">
    <subcellularLocation>
        <location evidence="1">Membrane</location>
        <topology evidence="1">Single-pass membrane protein</topology>
    </subcellularLocation>
</comment>
<dbReference type="EMBL" id="CP119108">
    <property type="protein sequence ID" value="WEG10125.1"/>
    <property type="molecule type" value="Genomic_DNA"/>
</dbReference>
<keyword evidence="5 6" id="KW-0472">Membrane</keyword>
<evidence type="ECO:0000256" key="1">
    <source>
        <dbReference type="ARBA" id="ARBA00004167"/>
    </source>
</evidence>
<keyword evidence="4 6" id="KW-1133">Transmembrane helix</keyword>
<evidence type="ECO:0000256" key="2">
    <source>
        <dbReference type="ARBA" id="ARBA00022481"/>
    </source>
</evidence>
<keyword evidence="3 6" id="KW-0812">Transmembrane</keyword>
<dbReference type="Pfam" id="PF07963">
    <property type="entry name" value="N_methyl"/>
    <property type="match status" value="1"/>
</dbReference>
<dbReference type="InterPro" id="IPR045584">
    <property type="entry name" value="Pilin-like"/>
</dbReference>
<organism evidence="7 8">
    <name type="scientific">Microbacterium horticulturae</name>
    <dbReference type="NCBI Taxonomy" id="3028316"/>
    <lineage>
        <taxon>Bacteria</taxon>
        <taxon>Bacillati</taxon>
        <taxon>Actinomycetota</taxon>
        <taxon>Actinomycetes</taxon>
        <taxon>Micrococcales</taxon>
        <taxon>Microbacteriaceae</taxon>
        <taxon>Microbacterium</taxon>
    </lineage>
</organism>
<dbReference type="NCBIfam" id="TIGR02532">
    <property type="entry name" value="IV_pilin_GFxxxE"/>
    <property type="match status" value="1"/>
</dbReference>
<dbReference type="PROSITE" id="PS00409">
    <property type="entry name" value="PROKAR_NTER_METHYL"/>
    <property type="match status" value="1"/>
</dbReference>
<keyword evidence="8" id="KW-1185">Reference proteome</keyword>
<dbReference type="PANTHER" id="PTHR30093:SF44">
    <property type="entry name" value="TYPE II SECRETION SYSTEM CORE PROTEIN G"/>
    <property type="match status" value="1"/>
</dbReference>
<dbReference type="Gene3D" id="3.30.700.10">
    <property type="entry name" value="Glycoprotein, Type 4 Pilin"/>
    <property type="match status" value="1"/>
</dbReference>
<gene>
    <name evidence="7" type="ORF">PU630_06120</name>
</gene>
<dbReference type="SUPFAM" id="SSF54523">
    <property type="entry name" value="Pili subunits"/>
    <property type="match status" value="1"/>
</dbReference>
<dbReference type="InterPro" id="IPR000983">
    <property type="entry name" value="Bac_GSPG_pilin"/>
</dbReference>
<protein>
    <submittedName>
        <fullName evidence="7">Type II secretion system protein</fullName>
    </submittedName>
</protein>
<dbReference type="PRINTS" id="PR00813">
    <property type="entry name" value="BCTERIALGSPG"/>
</dbReference>
<dbReference type="InterPro" id="IPR012902">
    <property type="entry name" value="N_methyl_site"/>
</dbReference>
<dbReference type="Proteomes" id="UP001214553">
    <property type="component" value="Chromosome"/>
</dbReference>
<reference evidence="7 8" key="1">
    <citation type="submission" date="2023-03" db="EMBL/GenBank/DDBJ databases">
        <title>Genome sequence of Microbacterium sp. KACC 23027.</title>
        <authorList>
            <person name="Kim S."/>
            <person name="Heo J."/>
            <person name="Kwon S.-W."/>
        </authorList>
    </citation>
    <scope>NUCLEOTIDE SEQUENCE [LARGE SCALE GENOMIC DNA]</scope>
    <source>
        <strain evidence="7 8">KACC 23027</strain>
    </source>
</reference>
<feature type="transmembrane region" description="Helical" evidence="6">
    <location>
        <begin position="21"/>
        <end position="43"/>
    </location>
</feature>
<evidence type="ECO:0000256" key="4">
    <source>
        <dbReference type="ARBA" id="ARBA00022989"/>
    </source>
</evidence>
<dbReference type="PANTHER" id="PTHR30093">
    <property type="entry name" value="GENERAL SECRETION PATHWAY PROTEIN G"/>
    <property type="match status" value="1"/>
</dbReference>
<evidence type="ECO:0000256" key="6">
    <source>
        <dbReference type="SAM" id="Phobius"/>
    </source>
</evidence>
<evidence type="ECO:0000313" key="8">
    <source>
        <dbReference type="Proteomes" id="UP001214553"/>
    </source>
</evidence>
<accession>A0ABY8C4M2</accession>
<name>A0ABY8C4M2_9MICO</name>
<evidence type="ECO:0000256" key="3">
    <source>
        <dbReference type="ARBA" id="ARBA00022692"/>
    </source>
</evidence>
<sequence>MIKAVSQALTKRKNGEQGFTLIELLVVVIIIGILAAVAIPVFLNMRTGAWKSSVESDVTNAALAIESAMTENNGSLTGLTLPSSDDFSGATLSITKGSDDATAATVGTITVSDGNKLTIAAKTDDPNTYTITGSNKNISEDSVTYDSATGGLGDWTTKKD</sequence>
<keyword evidence="2" id="KW-0488">Methylation</keyword>
<dbReference type="RefSeq" id="WP_275279447.1">
    <property type="nucleotide sequence ID" value="NZ_CP119108.1"/>
</dbReference>